<gene>
    <name evidence="10" type="ORF">AXG93_1923s1750</name>
</gene>
<dbReference type="GO" id="GO:0043022">
    <property type="term" value="F:ribosome binding"/>
    <property type="evidence" value="ECO:0007669"/>
    <property type="project" value="InterPro"/>
</dbReference>
<keyword evidence="2 8" id="KW-0812">Transmembrane</keyword>
<feature type="region of interest" description="Disordered" evidence="7">
    <location>
        <begin position="751"/>
        <end position="771"/>
    </location>
</feature>
<evidence type="ECO:0000256" key="2">
    <source>
        <dbReference type="ARBA" id="ARBA00022692"/>
    </source>
</evidence>
<sequence length="877" mass="98057">MAACSLAVVHCQPVGFAKLPVIGENPPPLKTSGTAHSHGRPPDCPRSFASVNVGRRKVSKFGAATVSASRSSCPWLLSRAAGEFSSLPVSLAPVGQFPSISRRMSSKSCSTSSPTTRSTFLRSSEIQRAPKTYPGPAQLVVLASGIRSGRNVVVFAFEGTDLQAGQAWNGAVTDEKKGENQNGSGIKNAGDEEAMLETQARLQRLEVLVLLRRLYRDVMKSERVLETPIPRVAPIEDDEDTGDKKSKARRVSDWLWWGLRSSRQGDGNQELILSSSLELLEYAEDIRDLAVALQRDLRGVDGLLPLVFGEDSNAESIVENTVEKIGESLEEVAEKVEASLSQEERESALRQKVEDEEREKDENVQARVLRRLERLPDTSAVLDRVIKRVARVDLNKIDLTKVDDEDVDTLQIRGQRTLQFFVETWRRLNGRPGSNVIEPITAVLPVPTSLRPQLEQKKLALILEVEALDKKLGEASRARESKLRQKNVLKRTRLASEIRTMDDEVNELRKILAVRTLQLEMQLIYMYLEDDVLQVTDDIRSDEDESLLVAEFGLLDADLATLRTAVDRNEAILIQDEELEDLAVDIPDLKNRLGIVEEASIPVQQRMQMSMAEGLVKVKEGAGFYWRGLRLLGGDLAYSGRLFWAAVTGITLKPREVQTLRRTFKDIFTMVPFTIILIAPITPVGHVMVFSFLQRYFPGFFPSSFSNKRQEVMKRYELIREQVRLAVTEREKEEAAAMAAAMAAETFEASDEELKPSIKEKSSDSVSGRLRQRGRPGRLLILQDRLPEIARQIESMKEGMKDEEASAGSRYLKKGLIERTEEALPPDMVDPSARSSSPTEDVNDREGNKRFLFYFALLSASSSQLSWVGFPIILELI</sequence>
<name>A0A176VCH6_MARPO</name>
<dbReference type="InterPro" id="IPR044202">
    <property type="entry name" value="LETM1/MDM38-like"/>
</dbReference>
<evidence type="ECO:0000256" key="4">
    <source>
        <dbReference type="ARBA" id="ARBA00022989"/>
    </source>
</evidence>
<evidence type="ECO:0000256" key="5">
    <source>
        <dbReference type="ARBA" id="ARBA00023128"/>
    </source>
</evidence>
<evidence type="ECO:0000313" key="11">
    <source>
        <dbReference type="Proteomes" id="UP000077202"/>
    </source>
</evidence>
<dbReference type="GO" id="GO:0030003">
    <property type="term" value="P:intracellular monoatomic cation homeostasis"/>
    <property type="evidence" value="ECO:0007669"/>
    <property type="project" value="TreeGrafter"/>
</dbReference>
<feature type="region of interest" description="Disordered" evidence="7">
    <location>
        <begin position="102"/>
        <end position="122"/>
    </location>
</feature>
<comment type="subcellular location">
    <subcellularLocation>
        <location evidence="1">Mitochondrion inner membrane</location>
        <topology evidence="1">Single-pass membrane protein</topology>
    </subcellularLocation>
</comment>
<organism evidence="10 11">
    <name type="scientific">Marchantia polymorpha subsp. ruderalis</name>
    <dbReference type="NCBI Taxonomy" id="1480154"/>
    <lineage>
        <taxon>Eukaryota</taxon>
        <taxon>Viridiplantae</taxon>
        <taxon>Streptophyta</taxon>
        <taxon>Embryophyta</taxon>
        <taxon>Marchantiophyta</taxon>
        <taxon>Marchantiopsida</taxon>
        <taxon>Marchantiidae</taxon>
        <taxon>Marchantiales</taxon>
        <taxon>Marchantiaceae</taxon>
        <taxon>Marchantia</taxon>
    </lineage>
</organism>
<evidence type="ECO:0000256" key="1">
    <source>
        <dbReference type="ARBA" id="ARBA00004434"/>
    </source>
</evidence>
<evidence type="ECO:0000256" key="6">
    <source>
        <dbReference type="ARBA" id="ARBA00023136"/>
    </source>
</evidence>
<accession>A0A176VCH6</accession>
<reference evidence="10" key="1">
    <citation type="submission" date="2016-03" db="EMBL/GenBank/DDBJ databases">
        <title>Mechanisms controlling the formation of the plant cell surface in tip-growing cells are functionally conserved among land plants.</title>
        <authorList>
            <person name="Honkanen S."/>
            <person name="Jones V.A."/>
            <person name="Morieri G."/>
            <person name="Champion C."/>
            <person name="Hetherington A.J."/>
            <person name="Kelly S."/>
            <person name="Saint-Marcoux D."/>
            <person name="Proust H."/>
            <person name="Prescott H."/>
            <person name="Dolan L."/>
        </authorList>
    </citation>
    <scope>NUCLEOTIDE SEQUENCE [LARGE SCALE GENOMIC DNA]</scope>
    <source>
        <tissue evidence="10">Whole gametophyte</tissue>
    </source>
</reference>
<feature type="domain" description="Letm1 RBD" evidence="9">
    <location>
        <begin position="652"/>
        <end position="748"/>
    </location>
</feature>
<evidence type="ECO:0000256" key="7">
    <source>
        <dbReference type="SAM" id="MobiDB-lite"/>
    </source>
</evidence>
<evidence type="ECO:0000256" key="3">
    <source>
        <dbReference type="ARBA" id="ARBA00022792"/>
    </source>
</evidence>
<proteinExistence type="predicted"/>
<keyword evidence="5" id="KW-0496">Mitochondrion</keyword>
<feature type="transmembrane region" description="Helical" evidence="8">
    <location>
        <begin position="851"/>
        <end position="874"/>
    </location>
</feature>
<feature type="compositionally biased region" description="Basic and acidic residues" evidence="7">
    <location>
        <begin position="752"/>
        <end position="763"/>
    </location>
</feature>
<protein>
    <recommendedName>
        <fullName evidence="9">Letm1 RBD domain-containing protein</fullName>
    </recommendedName>
</protein>
<keyword evidence="4 8" id="KW-1133">Transmembrane helix</keyword>
<dbReference type="EMBL" id="LVLJ01004028">
    <property type="protein sequence ID" value="OAE18618.1"/>
    <property type="molecule type" value="Genomic_DNA"/>
</dbReference>
<dbReference type="PANTHER" id="PTHR14009">
    <property type="entry name" value="LEUCINE ZIPPER-EF-HAND CONTAINING TRANSMEMBRANE PROTEIN"/>
    <property type="match status" value="1"/>
</dbReference>
<dbReference type="InterPro" id="IPR033122">
    <property type="entry name" value="LETM1-like_RBD"/>
</dbReference>
<dbReference type="PANTHER" id="PTHR14009:SF1">
    <property type="entry name" value="MITOCHONDRIAL PROTON_CALCIUM EXCHANGER PROTEIN"/>
    <property type="match status" value="1"/>
</dbReference>
<keyword evidence="11" id="KW-1185">Reference proteome</keyword>
<evidence type="ECO:0000313" key="10">
    <source>
        <dbReference type="EMBL" id="OAE18618.1"/>
    </source>
</evidence>
<dbReference type="GO" id="GO:0005743">
    <property type="term" value="C:mitochondrial inner membrane"/>
    <property type="evidence" value="ECO:0007669"/>
    <property type="project" value="UniProtKB-SubCell"/>
</dbReference>
<evidence type="ECO:0000259" key="9">
    <source>
        <dbReference type="Pfam" id="PF07766"/>
    </source>
</evidence>
<keyword evidence="3" id="KW-0999">Mitochondrion inner membrane</keyword>
<feature type="transmembrane region" description="Helical" evidence="8">
    <location>
        <begin position="667"/>
        <end position="693"/>
    </location>
</feature>
<dbReference type="Proteomes" id="UP000077202">
    <property type="component" value="Unassembled WGS sequence"/>
</dbReference>
<dbReference type="Pfam" id="PF07766">
    <property type="entry name" value="LETM1_RBD"/>
    <property type="match status" value="1"/>
</dbReference>
<comment type="caution">
    <text evidence="10">The sequence shown here is derived from an EMBL/GenBank/DDBJ whole genome shotgun (WGS) entry which is preliminary data.</text>
</comment>
<keyword evidence="6 8" id="KW-0472">Membrane</keyword>
<dbReference type="AlphaFoldDB" id="A0A176VCH6"/>
<evidence type="ECO:0000256" key="8">
    <source>
        <dbReference type="SAM" id="Phobius"/>
    </source>
</evidence>
<feature type="region of interest" description="Disordered" evidence="7">
    <location>
        <begin position="822"/>
        <end position="844"/>
    </location>
</feature>